<evidence type="ECO:0000256" key="4">
    <source>
        <dbReference type="ARBA" id="ARBA00023186"/>
    </source>
</evidence>
<dbReference type="InterPro" id="IPR056471">
    <property type="entry name" value="HD-CE"/>
</dbReference>
<dbReference type="GO" id="GO:0051082">
    <property type="term" value="F:unfolded protein binding"/>
    <property type="evidence" value="ECO:0007669"/>
    <property type="project" value="InterPro"/>
</dbReference>
<keyword evidence="4" id="KW-0143">Chaperone</keyword>
<dbReference type="InterPro" id="IPR020575">
    <property type="entry name" value="Hsp90_N"/>
</dbReference>
<evidence type="ECO:0000256" key="5">
    <source>
        <dbReference type="SAM" id="MobiDB-lite"/>
    </source>
</evidence>
<protein>
    <recommendedName>
        <fullName evidence="6">HD-CE domain-containing protein</fullName>
    </recommendedName>
</protein>
<dbReference type="SUPFAM" id="SSF55874">
    <property type="entry name" value="ATPase domain of HSP90 chaperone/DNA topoisomerase II/histidine kinase"/>
    <property type="match status" value="1"/>
</dbReference>
<evidence type="ECO:0000256" key="2">
    <source>
        <dbReference type="ARBA" id="ARBA00022741"/>
    </source>
</evidence>
<accession>A0A1F6GZQ0</accession>
<evidence type="ECO:0000313" key="7">
    <source>
        <dbReference type="EMBL" id="OGH03643.1"/>
    </source>
</evidence>
<dbReference type="GO" id="GO:0005524">
    <property type="term" value="F:ATP binding"/>
    <property type="evidence" value="ECO:0007669"/>
    <property type="project" value="UniProtKB-KW"/>
</dbReference>
<dbReference type="Gene3D" id="3.30.565.10">
    <property type="entry name" value="Histidine kinase-like ATPase, C-terminal domain"/>
    <property type="match status" value="1"/>
</dbReference>
<proteinExistence type="inferred from homology"/>
<feature type="region of interest" description="Disordered" evidence="5">
    <location>
        <begin position="899"/>
        <end position="930"/>
    </location>
</feature>
<evidence type="ECO:0000256" key="3">
    <source>
        <dbReference type="ARBA" id="ARBA00022840"/>
    </source>
</evidence>
<dbReference type="AlphaFoldDB" id="A0A1F6GZQ0"/>
<dbReference type="Pfam" id="PF24391">
    <property type="entry name" value="HD-CE"/>
    <property type="match status" value="1"/>
</dbReference>
<evidence type="ECO:0000259" key="6">
    <source>
        <dbReference type="Pfam" id="PF24391"/>
    </source>
</evidence>
<dbReference type="PANTHER" id="PTHR11528">
    <property type="entry name" value="HEAT SHOCK PROTEIN 90 FAMILY MEMBER"/>
    <property type="match status" value="1"/>
</dbReference>
<keyword evidence="3" id="KW-0067">ATP-binding</keyword>
<feature type="domain" description="HD-CE" evidence="6">
    <location>
        <begin position="97"/>
        <end position="375"/>
    </location>
</feature>
<dbReference type="InterPro" id="IPR036890">
    <property type="entry name" value="HATPase_C_sf"/>
</dbReference>
<keyword evidence="2" id="KW-0547">Nucleotide-binding</keyword>
<comment type="similarity">
    <text evidence="1">Belongs to the heat shock protein 90 family.</text>
</comment>
<dbReference type="Pfam" id="PF13589">
    <property type="entry name" value="HATPase_c_3"/>
    <property type="match status" value="1"/>
</dbReference>
<dbReference type="InterPro" id="IPR001404">
    <property type="entry name" value="Hsp90_fam"/>
</dbReference>
<dbReference type="Proteomes" id="UP000177583">
    <property type="component" value="Unassembled WGS sequence"/>
</dbReference>
<dbReference type="EMBL" id="MFNF01000013">
    <property type="protein sequence ID" value="OGH03643.1"/>
    <property type="molecule type" value="Genomic_DNA"/>
</dbReference>
<comment type="caution">
    <text evidence="7">The sequence shown here is derived from an EMBL/GenBank/DDBJ whole genome shotgun (WGS) entry which is preliminary data.</text>
</comment>
<name>A0A1F6GZQ0_9PROT</name>
<evidence type="ECO:0000256" key="1">
    <source>
        <dbReference type="ARBA" id="ARBA00008239"/>
    </source>
</evidence>
<dbReference type="GO" id="GO:0016887">
    <property type="term" value="F:ATP hydrolysis activity"/>
    <property type="evidence" value="ECO:0007669"/>
    <property type="project" value="InterPro"/>
</dbReference>
<reference evidence="7 8" key="1">
    <citation type="journal article" date="2016" name="Nat. Commun.">
        <title>Thousands of microbial genomes shed light on interconnected biogeochemical processes in an aquifer system.</title>
        <authorList>
            <person name="Anantharaman K."/>
            <person name="Brown C.T."/>
            <person name="Hug L.A."/>
            <person name="Sharon I."/>
            <person name="Castelle C.J."/>
            <person name="Probst A.J."/>
            <person name="Thomas B.C."/>
            <person name="Singh A."/>
            <person name="Wilkins M.J."/>
            <person name="Karaoz U."/>
            <person name="Brodie E.L."/>
            <person name="Williams K.H."/>
            <person name="Hubbard S.S."/>
            <person name="Banfield J.F."/>
        </authorList>
    </citation>
    <scope>NUCLEOTIDE SEQUENCE [LARGE SCALE GENOMIC DNA]</scope>
</reference>
<dbReference type="PRINTS" id="PR00775">
    <property type="entry name" value="HEATSHOCK90"/>
</dbReference>
<dbReference type="SUPFAM" id="SSF109604">
    <property type="entry name" value="HD-domain/PDEase-like"/>
    <property type="match status" value="1"/>
</dbReference>
<dbReference type="GO" id="GO:0140662">
    <property type="term" value="F:ATP-dependent protein folding chaperone"/>
    <property type="evidence" value="ECO:0007669"/>
    <property type="project" value="InterPro"/>
</dbReference>
<sequence>MGTGTNQIGGQPCPGRQKKGVFKDCRTGWDLKPLGCPGWGPTWFCFWNPLFALEVVMLELPLPFKPILDKKPALSALVTTGFSQFKPVLKYNHQLFFEDYTDHGQPHIQRVLEAAAFLVTPESLPLLSPEDVAVLSLACLFHDLAMQFDVPSFLAMQFDVPSFLALLQDKSWESKWKEYCAEAKRWDEVKNLNVLGQTEPVELPSLTEKAAVGWTKAQKNLIGEFLRRHHTQLAKEICTQGFPLLAGGPIQLKGFDGELLALTGQVAESHGLDLRKAYDLVDQEAEDGQGLHLLYLMGLIRIADYLDLEGRGKDPAIKTLHSPFSRSEHRKHLAIKNVRPSERDPQSIQVTAEPTQVEDFLALQSLFSDLQRELDRCWACFGERYGAHQTLHPLGLRLRRVRSNLDDSKKFARTVDWVPQRLQWDVAGGEVMKLLVGPLYGEKPAVGIRELLQNSLDAVQEARKHLGGKEQHQAFGQFRPQEAEVWMVLEEKAGAEGPEWFFTISDQGIGMDLEVLDNYFLKAGASYRYSTAWKGEFQDEQGQSQVVRSGRFGVGAFAAFLLGHQIEVETRKLGPETGYRFSAGLENQPIQVTQDRNLPFGTQIKIRLHERAAEWAEENYSDSDWFWYFLPDPQVKREVRLLDKKAEAKRMKQILATPQAEWVHLTPDRAVPLEDTGFPEVLFFPDIKLFSSLFCNGIVIGDFEESLGVFTSGTLLVTDPNGVLPLNLTRDGLTQALPFAQLFRREIAFHVLTRHLWFGKNSRPKQYPALNYYMESFQHQGSPFYLSPEGLGLLTQFPPQQFLLFNRKTYFNIFPLKELIQLAGNQGLALVFGREEIFGDTKMSGGGWERTIEEEIQFWEINPPGGASENDPFWSEMKAFLENFYLKRTNPKFLGYNPQNPAPAPTCPTKGPKNFCRSPKSGTKWLERAS</sequence>
<gene>
    <name evidence="7" type="ORF">A2557_04120</name>
</gene>
<organism evidence="7 8">
    <name type="scientific">Candidatus Lambdaproteobacteria bacterium RIFOXYD2_FULL_56_26</name>
    <dbReference type="NCBI Taxonomy" id="1817773"/>
    <lineage>
        <taxon>Bacteria</taxon>
        <taxon>Pseudomonadati</taxon>
        <taxon>Pseudomonadota</taxon>
        <taxon>Candidatus Lambdaproteobacteria</taxon>
    </lineage>
</organism>
<evidence type="ECO:0000313" key="8">
    <source>
        <dbReference type="Proteomes" id="UP000177583"/>
    </source>
</evidence>